<evidence type="ECO:0000313" key="4">
    <source>
        <dbReference type="Proteomes" id="UP001385499"/>
    </source>
</evidence>
<feature type="compositionally biased region" description="Polar residues" evidence="1">
    <location>
        <begin position="175"/>
        <end position="186"/>
    </location>
</feature>
<evidence type="ECO:0000259" key="2">
    <source>
        <dbReference type="PROSITE" id="PS50022"/>
    </source>
</evidence>
<dbReference type="InterPro" id="IPR000421">
    <property type="entry name" value="FA58C"/>
</dbReference>
<dbReference type="PROSITE" id="PS50022">
    <property type="entry name" value="FA58C_3"/>
    <property type="match status" value="1"/>
</dbReference>
<dbReference type="Gene3D" id="2.60.120.260">
    <property type="entry name" value="Galactose-binding domain-like"/>
    <property type="match status" value="1"/>
</dbReference>
<accession>A0ABU8TK99</accession>
<evidence type="ECO:0000256" key="1">
    <source>
        <dbReference type="SAM" id="MobiDB-lite"/>
    </source>
</evidence>
<organism evidence="3 4">
    <name type="scientific">Roseibium algae</name>
    <dbReference type="NCBI Taxonomy" id="3123038"/>
    <lineage>
        <taxon>Bacteria</taxon>
        <taxon>Pseudomonadati</taxon>
        <taxon>Pseudomonadota</taxon>
        <taxon>Alphaproteobacteria</taxon>
        <taxon>Hyphomicrobiales</taxon>
        <taxon>Stappiaceae</taxon>
        <taxon>Roseibium</taxon>
    </lineage>
</organism>
<reference evidence="3 4" key="1">
    <citation type="submission" date="2024-02" db="EMBL/GenBank/DDBJ databases">
        <title>Roseibium algae sp. nov., isolated from marine alga (Grateloupia sp.), showing potential in myo-inositol conversion.</title>
        <authorList>
            <person name="Wang Y."/>
        </authorList>
    </citation>
    <scope>NUCLEOTIDE SEQUENCE [LARGE SCALE GENOMIC DNA]</scope>
    <source>
        <strain evidence="3 4">H3510</strain>
    </source>
</reference>
<dbReference type="RefSeq" id="WP_340274336.1">
    <property type="nucleotide sequence ID" value="NZ_JBAKIA010000005.1"/>
</dbReference>
<dbReference type="InterPro" id="IPR008979">
    <property type="entry name" value="Galactose-bd-like_sf"/>
</dbReference>
<feature type="domain" description="F5/8 type C" evidence="2">
    <location>
        <begin position="142"/>
        <end position="258"/>
    </location>
</feature>
<keyword evidence="4" id="KW-1185">Reference proteome</keyword>
<dbReference type="Proteomes" id="UP001385499">
    <property type="component" value="Unassembled WGS sequence"/>
</dbReference>
<dbReference type="EMBL" id="JBAKIA010000005">
    <property type="protein sequence ID" value="MEJ8474595.1"/>
    <property type="molecule type" value="Genomic_DNA"/>
</dbReference>
<gene>
    <name evidence="3" type="ORF">V6575_10895</name>
</gene>
<protein>
    <recommendedName>
        <fullName evidence="2">F5/8 type C domain-containing protein</fullName>
    </recommendedName>
</protein>
<evidence type="ECO:0000313" key="3">
    <source>
        <dbReference type="EMBL" id="MEJ8474595.1"/>
    </source>
</evidence>
<sequence>MTYALQSTFSRGEIDPELVDRPDLELYRGGLYECVNYVTLKRGGFRRRGGTRFNGAVKDHSAGARLVPFEFGDDQSYMLELGEGYFRVHTSMGRVGSVEVATPYPLSAAFELKFTQSTDTLFIAGGGCRQHALKRYGETSWALEPMQFLDGPYLPVNISATNFTPAGTGNPVPKMTSNSEPSGLVTSSNNSGSAWQVFAQGEGTVVLSSNASGWVAYEFPEAVVVDAYMLQAPSDNAEKDDMPAAWSVEASNDGAAWTILDVRDAQSTWASSEWRRFSFANETSYKHYRFKFSQGGGATSDNSSIGQLVMHQGAADQAPFEFSASSIAGINEGEGFGTEDIGRHIRLRGSDGVWRWVEIDSVVSASSVMVRLFGQALLDRSAISLWRLGSWSDRTGWPSAVGWHKNRLAFSGTDAEPTQVWESQSDDFKNFAVSQPLVASDAVSVGILSGQVNRIKWLDDDNDLLVGTSRAVRQIGKATEQDPFGPENVDQTPATNFGTCGIQPIKVGSVLLYFGRYATDMRELVYDLGSNGRVSQSVSQVQSHLFRPGIKGACYQQYPSSIIWCWDVNGRSIGFTYEREQEVYGMHRHEFGGVVECMASLSGSGFDEVWMVIRRQINGQTRRYIEIMQAPFIDQDVVDAWHLDCAVLYEGNQANRVSGLEHLEGESVILYANGSDYLTSVKDGEVSLPNGRTASKILIGFDVKARAKTLSPPVGSQDGSSLGRKISIDVTHVSVFQTGTLRMGSDGTYIDEQIKYEAGDTYGQPAPLKTGRIDANIEIRWEDGGQIVFEASGGKPCTVLALNANVSMEP</sequence>
<dbReference type="SUPFAM" id="SSF49785">
    <property type="entry name" value="Galactose-binding domain-like"/>
    <property type="match status" value="1"/>
</dbReference>
<comment type="caution">
    <text evidence="3">The sequence shown here is derived from an EMBL/GenBank/DDBJ whole genome shotgun (WGS) entry which is preliminary data.</text>
</comment>
<feature type="region of interest" description="Disordered" evidence="1">
    <location>
        <begin position="165"/>
        <end position="186"/>
    </location>
</feature>
<proteinExistence type="predicted"/>
<name>A0ABU8TK99_9HYPH</name>